<dbReference type="Pfam" id="PF07963">
    <property type="entry name" value="N_methyl"/>
    <property type="match status" value="1"/>
</dbReference>
<sequence length="115" mass="12556">MKYFFKKNKRFPLSGTEGTRPELVEGFTLVELLVAMSVFIIVLTLAVAVFVSALRSQRFLTKLMAVNNNAGLVLEQMAREMRTGYKFIGSASCSPSISFSNSQDTDSTGTGDATT</sequence>
<dbReference type="Proteomes" id="UP000033966">
    <property type="component" value="Unassembled WGS sequence"/>
</dbReference>
<name>A0A0G1L632_9BACT</name>
<dbReference type="EMBL" id="LCKF01000012">
    <property type="protein sequence ID" value="KKT91436.1"/>
    <property type="molecule type" value="Genomic_DNA"/>
</dbReference>
<keyword evidence="2" id="KW-1133">Transmembrane helix</keyword>
<gene>
    <name evidence="3" type="ORF">UW92_C0012G0014</name>
</gene>
<dbReference type="InterPro" id="IPR012902">
    <property type="entry name" value="N_methyl_site"/>
</dbReference>
<dbReference type="AlphaFoldDB" id="A0A0G1L632"/>
<proteinExistence type="predicted"/>
<feature type="compositionally biased region" description="Low complexity" evidence="1">
    <location>
        <begin position="104"/>
        <end position="115"/>
    </location>
</feature>
<accession>A0A0G1L632</accession>
<keyword evidence="2" id="KW-0812">Transmembrane</keyword>
<feature type="transmembrane region" description="Helical" evidence="2">
    <location>
        <begin position="32"/>
        <end position="54"/>
    </location>
</feature>
<evidence type="ECO:0008006" key="5">
    <source>
        <dbReference type="Google" id="ProtNLM"/>
    </source>
</evidence>
<evidence type="ECO:0000256" key="2">
    <source>
        <dbReference type="SAM" id="Phobius"/>
    </source>
</evidence>
<evidence type="ECO:0000313" key="4">
    <source>
        <dbReference type="Proteomes" id="UP000033966"/>
    </source>
</evidence>
<feature type="region of interest" description="Disordered" evidence="1">
    <location>
        <begin position="95"/>
        <end position="115"/>
    </location>
</feature>
<evidence type="ECO:0000256" key="1">
    <source>
        <dbReference type="SAM" id="MobiDB-lite"/>
    </source>
</evidence>
<protein>
    <recommendedName>
        <fullName evidence="5">Prepilin-type N-terminal cleavage/methylation domain-containing protein</fullName>
    </recommendedName>
</protein>
<reference evidence="3 4" key="1">
    <citation type="journal article" date="2015" name="Nature">
        <title>rRNA introns, odd ribosomes, and small enigmatic genomes across a large radiation of phyla.</title>
        <authorList>
            <person name="Brown C.T."/>
            <person name="Hug L.A."/>
            <person name="Thomas B.C."/>
            <person name="Sharon I."/>
            <person name="Castelle C.J."/>
            <person name="Singh A."/>
            <person name="Wilkins M.J."/>
            <person name="Williams K.H."/>
            <person name="Banfield J.F."/>
        </authorList>
    </citation>
    <scope>NUCLEOTIDE SEQUENCE [LARGE SCALE GENOMIC DNA]</scope>
</reference>
<evidence type="ECO:0000313" key="3">
    <source>
        <dbReference type="EMBL" id="KKT91436.1"/>
    </source>
</evidence>
<dbReference type="InterPro" id="IPR045584">
    <property type="entry name" value="Pilin-like"/>
</dbReference>
<organism evidence="3 4">
    <name type="scientific">Candidatus Jorgensenbacteria bacterium GW2011_GWA2_45_13</name>
    <dbReference type="NCBI Taxonomy" id="1618662"/>
    <lineage>
        <taxon>Bacteria</taxon>
        <taxon>Candidatus Joergenseniibacteriota</taxon>
    </lineage>
</organism>
<dbReference type="PROSITE" id="PS00409">
    <property type="entry name" value="PROKAR_NTER_METHYL"/>
    <property type="match status" value="1"/>
</dbReference>
<dbReference type="SUPFAM" id="SSF54523">
    <property type="entry name" value="Pili subunits"/>
    <property type="match status" value="1"/>
</dbReference>
<feature type="non-terminal residue" evidence="3">
    <location>
        <position position="115"/>
    </location>
</feature>
<keyword evidence="2" id="KW-0472">Membrane</keyword>
<comment type="caution">
    <text evidence="3">The sequence shown here is derived from an EMBL/GenBank/DDBJ whole genome shotgun (WGS) entry which is preliminary data.</text>
</comment>